<dbReference type="EMBL" id="PIQN01000006">
    <property type="protein sequence ID" value="PKA43795.1"/>
    <property type="molecule type" value="Genomic_DNA"/>
</dbReference>
<dbReference type="Gene3D" id="1.10.530.10">
    <property type="match status" value="1"/>
</dbReference>
<accession>A0A2N0DCG0</accession>
<organism evidence="2 3">
    <name type="scientific">Rhizobium sullae</name>
    <name type="common">Rhizobium hedysari</name>
    <dbReference type="NCBI Taxonomy" id="50338"/>
    <lineage>
        <taxon>Bacteria</taxon>
        <taxon>Pseudomonadati</taxon>
        <taxon>Pseudomonadota</taxon>
        <taxon>Alphaproteobacteria</taxon>
        <taxon>Hyphomicrobiales</taxon>
        <taxon>Rhizobiaceae</taxon>
        <taxon>Rhizobium/Agrobacterium group</taxon>
        <taxon>Rhizobium</taxon>
    </lineage>
</organism>
<protein>
    <submittedName>
        <fullName evidence="2">Uncharacterized protein</fullName>
    </submittedName>
</protein>
<dbReference type="Proteomes" id="UP000232164">
    <property type="component" value="Unassembled WGS sequence"/>
</dbReference>
<name>A0A2N0DCG0_RHISU</name>
<proteinExistence type="predicted"/>
<reference evidence="2 3" key="1">
    <citation type="submission" date="2017-11" db="EMBL/GenBank/DDBJ databases">
        <authorList>
            <person name="Han C.G."/>
        </authorList>
    </citation>
    <scope>NUCLEOTIDE SEQUENCE [LARGE SCALE GENOMIC DNA]</scope>
    <source>
        <strain evidence="2 3">HCNT1</strain>
    </source>
</reference>
<feature type="region of interest" description="Disordered" evidence="1">
    <location>
        <begin position="70"/>
        <end position="102"/>
    </location>
</feature>
<evidence type="ECO:0000313" key="3">
    <source>
        <dbReference type="Proteomes" id="UP000232164"/>
    </source>
</evidence>
<reference evidence="2 3" key="2">
    <citation type="submission" date="2017-12" db="EMBL/GenBank/DDBJ databases">
        <title>Genome sequence of Rhizobium sullae HCNT1 isolated from Sulla coronaria nodules and featuring peculiar denitrification phenotypes.</title>
        <authorList>
            <person name="De Diego-Diaz B."/>
            <person name="Treu L."/>
            <person name="Campanaro S."/>
            <person name="Da Silva Duarte V."/>
            <person name="Basaglia M."/>
            <person name="Favaro L."/>
            <person name="Casella S."/>
            <person name="Squartini A."/>
        </authorList>
    </citation>
    <scope>NUCLEOTIDE SEQUENCE [LARGE SCALE GENOMIC DNA]</scope>
    <source>
        <strain evidence="2 3">HCNT1</strain>
    </source>
</reference>
<gene>
    <name evidence="2" type="ORF">CWR43_09205</name>
</gene>
<sequence length="102" mass="10959">MNIEDLKRFAPGGKPAILAALSVAGDDLNAAGINTPLRLCHFMRQIAHESDGFQTMMEYASGAAYEGRKDLGNIQNGDGKKRDADLSRAAANRPQLRVSDVS</sequence>
<dbReference type="RefSeq" id="WP_100770875.1">
    <property type="nucleotide sequence ID" value="NZ_PIQN01000006.1"/>
</dbReference>
<comment type="caution">
    <text evidence="2">The sequence shown here is derived from an EMBL/GenBank/DDBJ whole genome shotgun (WGS) entry which is preliminary data.</text>
</comment>
<dbReference type="InterPro" id="IPR023346">
    <property type="entry name" value="Lysozyme-like_dom_sf"/>
</dbReference>
<dbReference type="SUPFAM" id="SSF53955">
    <property type="entry name" value="Lysozyme-like"/>
    <property type="match status" value="1"/>
</dbReference>
<evidence type="ECO:0000256" key="1">
    <source>
        <dbReference type="SAM" id="MobiDB-lite"/>
    </source>
</evidence>
<dbReference type="AlphaFoldDB" id="A0A2N0DCG0"/>
<evidence type="ECO:0000313" key="2">
    <source>
        <dbReference type="EMBL" id="PKA43795.1"/>
    </source>
</evidence>